<comment type="caution">
    <text evidence="7">The sequence shown here is derived from an EMBL/GenBank/DDBJ whole genome shotgun (WGS) entry which is preliminary data.</text>
</comment>
<proteinExistence type="predicted"/>
<dbReference type="GO" id="GO:0007166">
    <property type="term" value="P:cell surface receptor signaling pathway"/>
    <property type="evidence" value="ECO:0007669"/>
    <property type="project" value="InterPro"/>
</dbReference>
<keyword evidence="4 5" id="KW-0472">Membrane</keyword>
<gene>
    <name evidence="7" type="ORF">GE061_018113</name>
</gene>
<organism evidence="7 8">
    <name type="scientific">Apolygus lucorum</name>
    <name type="common">Small green plant bug</name>
    <name type="synonym">Lygocoris lucorum</name>
    <dbReference type="NCBI Taxonomy" id="248454"/>
    <lineage>
        <taxon>Eukaryota</taxon>
        <taxon>Metazoa</taxon>
        <taxon>Ecdysozoa</taxon>
        <taxon>Arthropoda</taxon>
        <taxon>Hexapoda</taxon>
        <taxon>Insecta</taxon>
        <taxon>Pterygota</taxon>
        <taxon>Neoptera</taxon>
        <taxon>Paraneoptera</taxon>
        <taxon>Hemiptera</taxon>
        <taxon>Heteroptera</taxon>
        <taxon>Panheteroptera</taxon>
        <taxon>Cimicomorpha</taxon>
        <taxon>Miridae</taxon>
        <taxon>Mirini</taxon>
        <taxon>Apolygus</taxon>
    </lineage>
</organism>
<keyword evidence="3 5" id="KW-1133">Transmembrane helix</keyword>
<evidence type="ECO:0000256" key="4">
    <source>
        <dbReference type="ARBA" id="ARBA00023136"/>
    </source>
</evidence>
<dbReference type="PANTHER" id="PTHR47154">
    <property type="entry name" value="G-PROTEIN COUPLED RECEPTOR MTH-RELATED"/>
    <property type="match status" value="1"/>
</dbReference>
<dbReference type="CDD" id="cd15039">
    <property type="entry name" value="7tmB3_Methuselah-like"/>
    <property type="match status" value="1"/>
</dbReference>
<dbReference type="AlphaFoldDB" id="A0A8S9XCZ3"/>
<dbReference type="Gene3D" id="1.20.1070.10">
    <property type="entry name" value="Rhodopsin 7-helix transmembrane proteins"/>
    <property type="match status" value="1"/>
</dbReference>
<evidence type="ECO:0000256" key="1">
    <source>
        <dbReference type="ARBA" id="ARBA00004141"/>
    </source>
</evidence>
<dbReference type="Pfam" id="PF00002">
    <property type="entry name" value="7tm_2"/>
    <property type="match status" value="1"/>
</dbReference>
<dbReference type="Proteomes" id="UP000466442">
    <property type="component" value="Unassembled WGS sequence"/>
</dbReference>
<feature type="transmembrane region" description="Helical" evidence="5">
    <location>
        <begin position="171"/>
        <end position="189"/>
    </location>
</feature>
<feature type="transmembrane region" description="Helical" evidence="5">
    <location>
        <begin position="209"/>
        <end position="231"/>
    </location>
</feature>
<protein>
    <recommendedName>
        <fullName evidence="6">G-protein coupled receptors family 2 profile 2 domain-containing protein</fullName>
    </recommendedName>
</protein>
<feature type="domain" description="G-protein coupled receptors family 2 profile 2" evidence="6">
    <location>
        <begin position="132"/>
        <end position="409"/>
    </location>
</feature>
<feature type="transmembrane region" description="Helical" evidence="5">
    <location>
        <begin position="385"/>
        <end position="407"/>
    </location>
</feature>
<dbReference type="EMBL" id="WIXP02000008">
    <property type="protein sequence ID" value="KAF6206877.1"/>
    <property type="molecule type" value="Genomic_DNA"/>
</dbReference>
<reference evidence="7" key="1">
    <citation type="journal article" date="2021" name="Mol. Ecol. Resour.">
        <title>Apolygus lucorum genome provides insights into omnivorousness and mesophyll feeding.</title>
        <authorList>
            <person name="Liu Y."/>
            <person name="Liu H."/>
            <person name="Wang H."/>
            <person name="Huang T."/>
            <person name="Liu B."/>
            <person name="Yang B."/>
            <person name="Yin L."/>
            <person name="Li B."/>
            <person name="Zhang Y."/>
            <person name="Zhang S."/>
            <person name="Jiang F."/>
            <person name="Zhang X."/>
            <person name="Ren Y."/>
            <person name="Wang B."/>
            <person name="Wang S."/>
            <person name="Lu Y."/>
            <person name="Wu K."/>
            <person name="Fan W."/>
            <person name="Wang G."/>
        </authorList>
    </citation>
    <scope>NUCLEOTIDE SEQUENCE</scope>
    <source>
        <strain evidence="7">12Hb</strain>
    </source>
</reference>
<evidence type="ECO:0000256" key="3">
    <source>
        <dbReference type="ARBA" id="ARBA00022989"/>
    </source>
</evidence>
<evidence type="ECO:0000259" key="6">
    <source>
        <dbReference type="PROSITE" id="PS50261"/>
    </source>
</evidence>
<feature type="transmembrane region" description="Helical" evidence="5">
    <location>
        <begin position="135"/>
        <end position="159"/>
    </location>
</feature>
<evidence type="ECO:0000313" key="8">
    <source>
        <dbReference type="Proteomes" id="UP000466442"/>
    </source>
</evidence>
<dbReference type="InterPro" id="IPR017981">
    <property type="entry name" value="GPCR_2-like_7TM"/>
</dbReference>
<dbReference type="InterPro" id="IPR000832">
    <property type="entry name" value="GPCR_2_secretin-like"/>
</dbReference>
<dbReference type="GO" id="GO:0008528">
    <property type="term" value="F:G protein-coupled peptide receptor activity"/>
    <property type="evidence" value="ECO:0007669"/>
    <property type="project" value="TreeGrafter"/>
</dbReference>
<evidence type="ECO:0000256" key="2">
    <source>
        <dbReference type="ARBA" id="ARBA00022692"/>
    </source>
</evidence>
<dbReference type="PROSITE" id="PS50261">
    <property type="entry name" value="G_PROTEIN_RECEP_F2_4"/>
    <property type="match status" value="1"/>
</dbReference>
<feature type="transmembrane region" description="Helical" evidence="5">
    <location>
        <begin position="252"/>
        <end position="273"/>
    </location>
</feature>
<dbReference type="GO" id="GO:0005886">
    <property type="term" value="C:plasma membrane"/>
    <property type="evidence" value="ECO:0007669"/>
    <property type="project" value="TreeGrafter"/>
</dbReference>
<name>A0A8S9XCZ3_APOLU</name>
<sequence>MSDWTNVTVTEGVSEILKCCPIGEAIGPDKTCVPSESDPSVICSPPKCRFIIRMANYCEFGRFVGAEGEPLIVTPSGLKLVAGDRSYTTPSYCLEDFLNSTIRSDGVYPIVCREDDRDDDNFVADPVTEKLVFEVFPFLLGFSALLLLVTLILYVTVIAPHSRSSMPQKGINIAYMSSFFGALTLLIWASLMDADYPLNHPTLCSINGFAVQFFFLATFFWLNVMCIDIYWAFSDLRSLGGAGGTWRDQKKLMCYSAYAWGMPLLILGVTIAVDLMPSVPTTSRFKPAMGLDKCFFRGRIAGWTYFYGPMAVILLMNCLLFAITAFHLYRHRRDACVLKRGDSRRHGPGSDKERFNLYLKLFLVMGINWLSEVVSFTFHKDVPKYLWYLTDITNTLQGVFIFLIFVWKRRLWHKDFRRRRQLRTASPGDTEPVDLGEVGLTDEKLIEDYLKMQPASIPDNSHEHDS</sequence>
<feature type="transmembrane region" description="Helical" evidence="5">
    <location>
        <begin position="357"/>
        <end position="379"/>
    </location>
</feature>
<dbReference type="PANTHER" id="PTHR47154:SF2">
    <property type="entry name" value="G-PROTEIN COUPLED RECEPTOR MTH-RELATED"/>
    <property type="match status" value="1"/>
</dbReference>
<evidence type="ECO:0000313" key="7">
    <source>
        <dbReference type="EMBL" id="KAF6206877.1"/>
    </source>
</evidence>
<dbReference type="OrthoDB" id="6082634at2759"/>
<evidence type="ECO:0000256" key="5">
    <source>
        <dbReference type="SAM" id="Phobius"/>
    </source>
</evidence>
<feature type="transmembrane region" description="Helical" evidence="5">
    <location>
        <begin position="305"/>
        <end position="329"/>
    </location>
</feature>
<dbReference type="SUPFAM" id="SSF81321">
    <property type="entry name" value="Family A G protein-coupled receptor-like"/>
    <property type="match status" value="1"/>
</dbReference>
<keyword evidence="2 5" id="KW-0812">Transmembrane</keyword>
<comment type="subcellular location">
    <subcellularLocation>
        <location evidence="1">Membrane</location>
        <topology evidence="1">Multi-pass membrane protein</topology>
    </subcellularLocation>
</comment>
<dbReference type="InterPro" id="IPR051384">
    <property type="entry name" value="Mth_GPCR"/>
</dbReference>
<keyword evidence="8" id="KW-1185">Reference proteome</keyword>
<accession>A0A8S9XCZ3</accession>